<dbReference type="Proteomes" id="UP001153334">
    <property type="component" value="Unassembled WGS sequence"/>
</dbReference>
<proteinExistence type="predicted"/>
<accession>A0ACC2ISZ1</accession>
<reference evidence="1" key="1">
    <citation type="submission" date="2022-11" db="EMBL/GenBank/DDBJ databases">
        <title>Genome Sequence of Nemania bipapillata.</title>
        <authorList>
            <person name="Buettner E."/>
        </authorList>
    </citation>
    <scope>NUCLEOTIDE SEQUENCE</scope>
    <source>
        <strain evidence="1">CP14</strain>
    </source>
</reference>
<evidence type="ECO:0000313" key="2">
    <source>
        <dbReference type="Proteomes" id="UP001153334"/>
    </source>
</evidence>
<keyword evidence="2" id="KW-1185">Reference proteome</keyword>
<protein>
    <submittedName>
        <fullName evidence="1">Uncharacterized protein</fullName>
    </submittedName>
</protein>
<comment type="caution">
    <text evidence="1">The sequence shown here is derived from an EMBL/GenBank/DDBJ whole genome shotgun (WGS) entry which is preliminary data.</text>
</comment>
<organism evidence="1 2">
    <name type="scientific">Nemania bipapillata</name>
    <dbReference type="NCBI Taxonomy" id="110536"/>
    <lineage>
        <taxon>Eukaryota</taxon>
        <taxon>Fungi</taxon>
        <taxon>Dikarya</taxon>
        <taxon>Ascomycota</taxon>
        <taxon>Pezizomycotina</taxon>
        <taxon>Sordariomycetes</taxon>
        <taxon>Xylariomycetidae</taxon>
        <taxon>Xylariales</taxon>
        <taxon>Xylariaceae</taxon>
        <taxon>Nemania</taxon>
    </lineage>
</organism>
<sequence length="119" mass="13027">MSLRPLAQALSRPRPRANLAHFFFTASTRPRFLNTVPRCPSPTCDCADTPDMPEGLPIDYEGKLNGLISSYAEQVLVCTGRNDWSSRIEEDNSGDNLAADLKELIGRGGIYSDVSLPLS</sequence>
<gene>
    <name evidence="1" type="ORF">ONZ43_g4026</name>
</gene>
<evidence type="ECO:0000313" key="1">
    <source>
        <dbReference type="EMBL" id="KAJ8118285.1"/>
    </source>
</evidence>
<name>A0ACC2ISZ1_9PEZI</name>
<dbReference type="EMBL" id="JAPESX010001024">
    <property type="protein sequence ID" value="KAJ8118285.1"/>
    <property type="molecule type" value="Genomic_DNA"/>
</dbReference>